<organism evidence="1">
    <name type="scientific">marine sediment metagenome</name>
    <dbReference type="NCBI Taxonomy" id="412755"/>
    <lineage>
        <taxon>unclassified sequences</taxon>
        <taxon>metagenomes</taxon>
        <taxon>ecological metagenomes</taxon>
    </lineage>
</organism>
<proteinExistence type="predicted"/>
<name>A0A0F8ZT53_9ZZZZ</name>
<comment type="caution">
    <text evidence="1">The sequence shown here is derived from an EMBL/GenBank/DDBJ whole genome shotgun (WGS) entry which is preliminary data.</text>
</comment>
<dbReference type="EMBL" id="LAZR01046218">
    <property type="protein sequence ID" value="KKK97052.1"/>
    <property type="molecule type" value="Genomic_DNA"/>
</dbReference>
<gene>
    <name evidence="1" type="ORF">LCGC14_2656650</name>
</gene>
<dbReference type="AlphaFoldDB" id="A0A0F8ZT53"/>
<accession>A0A0F8ZT53</accession>
<sequence length="71" mass="7467">MKKLWVAFIVLFIPFGAQAGSLISRGVTDPLGINGLTPPSGTLTITGQTVINSAAGSDSILEYQDDAVQRF</sequence>
<protein>
    <submittedName>
        <fullName evidence="1">Uncharacterized protein</fullName>
    </submittedName>
</protein>
<evidence type="ECO:0000313" key="1">
    <source>
        <dbReference type="EMBL" id="KKK97052.1"/>
    </source>
</evidence>
<reference evidence="1" key="1">
    <citation type="journal article" date="2015" name="Nature">
        <title>Complex archaea that bridge the gap between prokaryotes and eukaryotes.</title>
        <authorList>
            <person name="Spang A."/>
            <person name="Saw J.H."/>
            <person name="Jorgensen S.L."/>
            <person name="Zaremba-Niedzwiedzka K."/>
            <person name="Martijn J."/>
            <person name="Lind A.E."/>
            <person name="van Eijk R."/>
            <person name="Schleper C."/>
            <person name="Guy L."/>
            <person name="Ettema T.J."/>
        </authorList>
    </citation>
    <scope>NUCLEOTIDE SEQUENCE</scope>
</reference>
<feature type="non-terminal residue" evidence="1">
    <location>
        <position position="71"/>
    </location>
</feature>